<feature type="signal peptide" evidence="2">
    <location>
        <begin position="1"/>
        <end position="23"/>
    </location>
</feature>
<dbReference type="RefSeq" id="WP_378237677.1">
    <property type="nucleotide sequence ID" value="NZ_JBHRWK010000012.1"/>
</dbReference>
<feature type="compositionally biased region" description="Low complexity" evidence="1">
    <location>
        <begin position="27"/>
        <end position="36"/>
    </location>
</feature>
<sequence length="56" mass="5808">MTTPGRAVTRRVLLGLAVLVPLAACTRGASPPSSSVPVPPPPPPSPTRQFHDRLLA</sequence>
<evidence type="ECO:0000256" key="1">
    <source>
        <dbReference type="SAM" id="MobiDB-lite"/>
    </source>
</evidence>
<feature type="compositionally biased region" description="Pro residues" evidence="1">
    <location>
        <begin position="37"/>
        <end position="46"/>
    </location>
</feature>
<gene>
    <name evidence="3" type="ORF">ACFOSH_06025</name>
</gene>
<accession>A0ABV7NRB2</accession>
<protein>
    <submittedName>
        <fullName evidence="3">Uncharacterized protein</fullName>
    </submittedName>
</protein>
<organism evidence="3 4">
    <name type="scientific">Amycolatopsis speibonae</name>
    <dbReference type="NCBI Taxonomy" id="1450224"/>
    <lineage>
        <taxon>Bacteria</taxon>
        <taxon>Bacillati</taxon>
        <taxon>Actinomycetota</taxon>
        <taxon>Actinomycetes</taxon>
        <taxon>Pseudonocardiales</taxon>
        <taxon>Pseudonocardiaceae</taxon>
        <taxon>Amycolatopsis</taxon>
    </lineage>
</organism>
<feature type="chain" id="PRO_5045180163" evidence="2">
    <location>
        <begin position="24"/>
        <end position="56"/>
    </location>
</feature>
<feature type="region of interest" description="Disordered" evidence="1">
    <location>
        <begin position="27"/>
        <end position="56"/>
    </location>
</feature>
<reference evidence="4" key="1">
    <citation type="journal article" date="2019" name="Int. J. Syst. Evol. Microbiol.">
        <title>The Global Catalogue of Microorganisms (GCM) 10K type strain sequencing project: providing services to taxonomists for standard genome sequencing and annotation.</title>
        <authorList>
            <consortium name="The Broad Institute Genomics Platform"/>
            <consortium name="The Broad Institute Genome Sequencing Center for Infectious Disease"/>
            <person name="Wu L."/>
            <person name="Ma J."/>
        </authorList>
    </citation>
    <scope>NUCLEOTIDE SEQUENCE [LARGE SCALE GENOMIC DNA]</scope>
    <source>
        <strain evidence="4">CGMCC 4.7676</strain>
    </source>
</reference>
<dbReference type="EMBL" id="JBHRWK010000012">
    <property type="protein sequence ID" value="MFC3448986.1"/>
    <property type="molecule type" value="Genomic_DNA"/>
</dbReference>
<proteinExistence type="predicted"/>
<comment type="caution">
    <text evidence="3">The sequence shown here is derived from an EMBL/GenBank/DDBJ whole genome shotgun (WGS) entry which is preliminary data.</text>
</comment>
<evidence type="ECO:0000313" key="3">
    <source>
        <dbReference type="EMBL" id="MFC3448986.1"/>
    </source>
</evidence>
<evidence type="ECO:0000313" key="4">
    <source>
        <dbReference type="Proteomes" id="UP001595645"/>
    </source>
</evidence>
<keyword evidence="2" id="KW-0732">Signal</keyword>
<keyword evidence="4" id="KW-1185">Reference proteome</keyword>
<dbReference type="Proteomes" id="UP001595645">
    <property type="component" value="Unassembled WGS sequence"/>
</dbReference>
<name>A0ABV7NRB2_9PSEU</name>
<evidence type="ECO:0000256" key="2">
    <source>
        <dbReference type="SAM" id="SignalP"/>
    </source>
</evidence>